<dbReference type="AlphaFoldDB" id="A0A098M5X6"/>
<dbReference type="Proteomes" id="UP000029734">
    <property type="component" value="Unassembled WGS sequence"/>
</dbReference>
<sequence length="105" mass="12270">MNLRRLYGWDPSGKLPDGTLFNAHHIFPQEIFDKLGLGTALKNAGISIHDPRLMVWWERSDHLSNAHNYNEIWTDFLNKNPKATVDEIINKGKEMIQEYGFEVRF</sequence>
<dbReference type="Pfam" id="PF09533">
    <property type="entry name" value="DUF2380"/>
    <property type="match status" value="1"/>
</dbReference>
<dbReference type="EMBL" id="JQCR01000003">
    <property type="protein sequence ID" value="KGE17426.1"/>
    <property type="molecule type" value="Genomic_DNA"/>
</dbReference>
<reference evidence="1 2" key="2">
    <citation type="submission" date="2014-10" db="EMBL/GenBank/DDBJ databases">
        <title>Comparative genomics of the Paenibacillus odorifer group.</title>
        <authorList>
            <person name="Tsai Y.-C."/>
            <person name="Martin N."/>
            <person name="Korlach J."/>
            <person name="Wiedmann M."/>
        </authorList>
    </citation>
    <scope>NUCLEOTIDE SEQUENCE [LARGE SCALE GENOMIC DNA]</scope>
    <source>
        <strain evidence="1 2">DSM 18334</strain>
    </source>
</reference>
<protein>
    <submittedName>
        <fullName evidence="1">Uncharacterized protein</fullName>
    </submittedName>
</protein>
<dbReference type="STRING" id="268407.PWYN_22745"/>
<comment type="caution">
    <text evidence="1">The sequence shown here is derived from an EMBL/GenBank/DDBJ whole genome shotgun (WGS) entry which is preliminary data.</text>
</comment>
<evidence type="ECO:0000313" key="2">
    <source>
        <dbReference type="Proteomes" id="UP000029734"/>
    </source>
</evidence>
<dbReference type="eggNOG" id="COG0553">
    <property type="taxonomic scope" value="Bacteria"/>
</dbReference>
<dbReference type="RefSeq" id="WP_084146874.1">
    <property type="nucleotide sequence ID" value="NZ_JQCR01000003.1"/>
</dbReference>
<gene>
    <name evidence="1" type="ORF">PWYN_22745</name>
</gene>
<organism evidence="1 2">
    <name type="scientific">Paenibacillus wynnii</name>
    <dbReference type="NCBI Taxonomy" id="268407"/>
    <lineage>
        <taxon>Bacteria</taxon>
        <taxon>Bacillati</taxon>
        <taxon>Bacillota</taxon>
        <taxon>Bacilli</taxon>
        <taxon>Bacillales</taxon>
        <taxon>Paenibacillaceae</taxon>
        <taxon>Paenibacillus</taxon>
    </lineage>
</organism>
<proteinExistence type="predicted"/>
<reference evidence="1 2" key="1">
    <citation type="submission" date="2014-08" db="EMBL/GenBank/DDBJ databases">
        <authorList>
            <person name="den Bakker H.C."/>
        </authorList>
    </citation>
    <scope>NUCLEOTIDE SEQUENCE [LARGE SCALE GENOMIC DNA]</scope>
    <source>
        <strain evidence="1 2">DSM 18334</strain>
    </source>
</reference>
<name>A0A098M5X6_9BACL</name>
<accession>A0A098M5X6</accession>
<dbReference type="InterPro" id="IPR011755">
    <property type="entry name" value="CHP02269_MYXXA"/>
</dbReference>
<evidence type="ECO:0000313" key="1">
    <source>
        <dbReference type="EMBL" id="KGE17426.1"/>
    </source>
</evidence>
<keyword evidence="2" id="KW-1185">Reference proteome</keyword>